<keyword evidence="2" id="KW-1185">Reference proteome</keyword>
<dbReference type="HOGENOM" id="CLU_2369889_0_0_11"/>
<gene>
    <name evidence="1" type="ordered locus">Mvan_4365</name>
</gene>
<evidence type="ECO:0000313" key="1">
    <source>
        <dbReference type="EMBL" id="ABM15142.1"/>
    </source>
</evidence>
<name>A1TD92_MYCVP</name>
<dbReference type="KEGG" id="mva:Mvan_4365"/>
<sequence>MRFVAAETIRTANCCRCALTCHALARVVGIGMGCLVNIDHNCVDRLVISPRSVWSVAGAASSAKVVWGWSLSSAIPWERRHSVREPPNSSWLKTC</sequence>
<dbReference type="AlphaFoldDB" id="A1TD92"/>
<protein>
    <submittedName>
        <fullName evidence="1">Uncharacterized protein</fullName>
    </submittedName>
</protein>
<accession>A1TD92</accession>
<dbReference type="Proteomes" id="UP000009159">
    <property type="component" value="Chromosome"/>
</dbReference>
<evidence type="ECO:0000313" key="2">
    <source>
        <dbReference type="Proteomes" id="UP000009159"/>
    </source>
</evidence>
<organism evidence="1 2">
    <name type="scientific">Mycolicibacterium vanbaalenii (strain DSM 7251 / JCM 13017 / BCRC 16820 / KCTC 9966 / NRRL B-24157 / PYR-1)</name>
    <name type="common">Mycobacterium vanbaalenii</name>
    <dbReference type="NCBI Taxonomy" id="350058"/>
    <lineage>
        <taxon>Bacteria</taxon>
        <taxon>Bacillati</taxon>
        <taxon>Actinomycetota</taxon>
        <taxon>Actinomycetes</taxon>
        <taxon>Mycobacteriales</taxon>
        <taxon>Mycobacteriaceae</taxon>
        <taxon>Mycolicibacterium</taxon>
    </lineage>
</organism>
<dbReference type="EMBL" id="CP000511">
    <property type="protein sequence ID" value="ABM15142.1"/>
    <property type="molecule type" value="Genomic_DNA"/>
</dbReference>
<proteinExistence type="predicted"/>
<reference evidence="1" key="1">
    <citation type="submission" date="2006-12" db="EMBL/GenBank/DDBJ databases">
        <title>Complete sequence of Mycobacterium vanbaalenii PYR-1.</title>
        <authorList>
            <consortium name="US DOE Joint Genome Institute"/>
            <person name="Copeland A."/>
            <person name="Lucas S."/>
            <person name="Lapidus A."/>
            <person name="Barry K."/>
            <person name="Detter J.C."/>
            <person name="Glavina del Rio T."/>
            <person name="Hammon N."/>
            <person name="Israni S."/>
            <person name="Dalin E."/>
            <person name="Tice H."/>
            <person name="Pitluck S."/>
            <person name="Singan V."/>
            <person name="Schmutz J."/>
            <person name="Larimer F."/>
            <person name="Land M."/>
            <person name="Hauser L."/>
            <person name="Kyrpides N."/>
            <person name="Anderson I.J."/>
            <person name="Miller C."/>
            <person name="Richardson P."/>
        </authorList>
    </citation>
    <scope>NUCLEOTIDE SEQUENCE [LARGE SCALE GENOMIC DNA]</scope>
    <source>
        <strain evidence="1">PYR-1</strain>
    </source>
</reference>